<keyword evidence="2" id="KW-1185">Reference proteome</keyword>
<dbReference type="SUPFAM" id="SSF56112">
    <property type="entry name" value="Protein kinase-like (PK-like)"/>
    <property type="match status" value="1"/>
</dbReference>
<protein>
    <recommendedName>
        <fullName evidence="3">Protein kinase domain-containing protein</fullName>
    </recommendedName>
</protein>
<accession>M5G948</accession>
<dbReference type="OrthoDB" id="2985259at2759"/>
<organism evidence="1 2">
    <name type="scientific">Dacryopinax primogenitus (strain DJM 731)</name>
    <name type="common">Brown rot fungus</name>
    <dbReference type="NCBI Taxonomy" id="1858805"/>
    <lineage>
        <taxon>Eukaryota</taxon>
        <taxon>Fungi</taxon>
        <taxon>Dikarya</taxon>
        <taxon>Basidiomycota</taxon>
        <taxon>Agaricomycotina</taxon>
        <taxon>Dacrymycetes</taxon>
        <taxon>Dacrymycetales</taxon>
        <taxon>Dacrymycetaceae</taxon>
        <taxon>Dacryopinax</taxon>
    </lineage>
</organism>
<evidence type="ECO:0000313" key="1">
    <source>
        <dbReference type="EMBL" id="EJU00313.1"/>
    </source>
</evidence>
<evidence type="ECO:0000313" key="2">
    <source>
        <dbReference type="Proteomes" id="UP000030653"/>
    </source>
</evidence>
<dbReference type="EMBL" id="JH795867">
    <property type="protein sequence ID" value="EJU00313.1"/>
    <property type="molecule type" value="Genomic_DNA"/>
</dbReference>
<dbReference type="RefSeq" id="XP_040627210.1">
    <property type="nucleotide sequence ID" value="XM_040773167.1"/>
</dbReference>
<dbReference type="Gene3D" id="1.10.510.10">
    <property type="entry name" value="Transferase(Phosphotransferase) domain 1"/>
    <property type="match status" value="1"/>
</dbReference>
<name>M5G948_DACPD</name>
<proteinExistence type="predicted"/>
<dbReference type="GeneID" id="63688229"/>
<dbReference type="HOGENOM" id="CLU_1189882_0_0_1"/>
<gene>
    <name evidence="1" type="ORF">DACRYDRAFT_23241</name>
</gene>
<dbReference type="InterPro" id="IPR011009">
    <property type="entry name" value="Kinase-like_dom_sf"/>
</dbReference>
<dbReference type="AlphaFoldDB" id="M5G948"/>
<reference evidence="1 2" key="1">
    <citation type="journal article" date="2012" name="Science">
        <title>The Paleozoic origin of enzymatic lignin decomposition reconstructed from 31 fungal genomes.</title>
        <authorList>
            <person name="Floudas D."/>
            <person name="Binder M."/>
            <person name="Riley R."/>
            <person name="Barry K."/>
            <person name="Blanchette R.A."/>
            <person name="Henrissat B."/>
            <person name="Martinez A.T."/>
            <person name="Otillar R."/>
            <person name="Spatafora J.W."/>
            <person name="Yadav J.S."/>
            <person name="Aerts A."/>
            <person name="Benoit I."/>
            <person name="Boyd A."/>
            <person name="Carlson A."/>
            <person name="Copeland A."/>
            <person name="Coutinho P.M."/>
            <person name="de Vries R.P."/>
            <person name="Ferreira P."/>
            <person name="Findley K."/>
            <person name="Foster B."/>
            <person name="Gaskell J."/>
            <person name="Glotzer D."/>
            <person name="Gorecki P."/>
            <person name="Heitman J."/>
            <person name="Hesse C."/>
            <person name="Hori C."/>
            <person name="Igarashi K."/>
            <person name="Jurgens J.A."/>
            <person name="Kallen N."/>
            <person name="Kersten P."/>
            <person name="Kohler A."/>
            <person name="Kuees U."/>
            <person name="Kumar T.K.A."/>
            <person name="Kuo A."/>
            <person name="LaButti K."/>
            <person name="Larrondo L.F."/>
            <person name="Lindquist E."/>
            <person name="Ling A."/>
            <person name="Lombard V."/>
            <person name="Lucas S."/>
            <person name="Lundell T."/>
            <person name="Martin R."/>
            <person name="McLaughlin D.J."/>
            <person name="Morgenstern I."/>
            <person name="Morin E."/>
            <person name="Murat C."/>
            <person name="Nagy L.G."/>
            <person name="Nolan M."/>
            <person name="Ohm R.A."/>
            <person name="Patyshakuliyeva A."/>
            <person name="Rokas A."/>
            <person name="Ruiz-Duenas F.J."/>
            <person name="Sabat G."/>
            <person name="Salamov A."/>
            <person name="Samejima M."/>
            <person name="Schmutz J."/>
            <person name="Slot J.C."/>
            <person name="St John F."/>
            <person name="Stenlid J."/>
            <person name="Sun H."/>
            <person name="Sun S."/>
            <person name="Syed K."/>
            <person name="Tsang A."/>
            <person name="Wiebenga A."/>
            <person name="Young D."/>
            <person name="Pisabarro A."/>
            <person name="Eastwood D.C."/>
            <person name="Martin F."/>
            <person name="Cullen D."/>
            <person name="Grigoriev I.V."/>
            <person name="Hibbett D.S."/>
        </authorList>
    </citation>
    <scope>NUCLEOTIDE SEQUENCE [LARGE SCALE GENOMIC DNA]</scope>
    <source>
        <strain evidence="1 2">DJM-731 SS1</strain>
    </source>
</reference>
<dbReference type="Proteomes" id="UP000030653">
    <property type="component" value="Unassembled WGS sequence"/>
</dbReference>
<sequence>MTQRLQESWQSPPSIDELRLLQCKDAQNVWVTHVQPFLKGYQIFKLFEPRSETFRPTIREMRSDDTVGYKLKKEHEIQTQTVTSLGRPAERRDGSNTWVFLRLSTIGSPKDDGHHLAILSRIKQNAGHFARSAVVPDEILTLGEGAHQFSIAVFPYLSPLPHLEGLKDVRELMHVSIQLVDAIAVLHTFRIAHGDINLSNFLVNTVGPTPFKPGWQSTFPFQVLIIDFETGVL</sequence>
<evidence type="ECO:0008006" key="3">
    <source>
        <dbReference type="Google" id="ProtNLM"/>
    </source>
</evidence>